<reference evidence="1" key="1">
    <citation type="journal article" date="2020" name="Cell">
        <title>Large-Scale Comparative Analyses of Tick Genomes Elucidate Their Genetic Diversity and Vector Capacities.</title>
        <authorList>
            <consortium name="Tick Genome and Microbiome Consortium (TIGMIC)"/>
            <person name="Jia N."/>
            <person name="Wang J."/>
            <person name="Shi W."/>
            <person name="Du L."/>
            <person name="Sun Y."/>
            <person name="Zhan W."/>
            <person name="Jiang J.F."/>
            <person name="Wang Q."/>
            <person name="Zhang B."/>
            <person name="Ji P."/>
            <person name="Bell-Sakyi L."/>
            <person name="Cui X.M."/>
            <person name="Yuan T.T."/>
            <person name="Jiang B.G."/>
            <person name="Yang W.F."/>
            <person name="Lam T.T."/>
            <person name="Chang Q.C."/>
            <person name="Ding S.J."/>
            <person name="Wang X.J."/>
            <person name="Zhu J.G."/>
            <person name="Ruan X.D."/>
            <person name="Zhao L."/>
            <person name="Wei J.T."/>
            <person name="Ye R.Z."/>
            <person name="Que T.C."/>
            <person name="Du C.H."/>
            <person name="Zhou Y.H."/>
            <person name="Cheng J.X."/>
            <person name="Dai P.F."/>
            <person name="Guo W.B."/>
            <person name="Han X.H."/>
            <person name="Huang E.J."/>
            <person name="Li L.F."/>
            <person name="Wei W."/>
            <person name="Gao Y.C."/>
            <person name="Liu J.Z."/>
            <person name="Shao H.Z."/>
            <person name="Wang X."/>
            <person name="Wang C.C."/>
            <person name="Yang T.C."/>
            <person name="Huo Q.B."/>
            <person name="Li W."/>
            <person name="Chen H.Y."/>
            <person name="Chen S.E."/>
            <person name="Zhou L.G."/>
            <person name="Ni X.B."/>
            <person name="Tian J.H."/>
            <person name="Sheng Y."/>
            <person name="Liu T."/>
            <person name="Pan Y.S."/>
            <person name="Xia L.Y."/>
            <person name="Li J."/>
            <person name="Zhao F."/>
            <person name="Cao W.C."/>
        </authorList>
    </citation>
    <scope>NUCLEOTIDE SEQUENCE</scope>
    <source>
        <strain evidence="1">Rsan-2018</strain>
    </source>
</reference>
<protein>
    <submittedName>
        <fullName evidence="1">Uncharacterized protein</fullName>
    </submittedName>
</protein>
<keyword evidence="2" id="KW-1185">Reference proteome</keyword>
<reference evidence="1" key="2">
    <citation type="submission" date="2021-09" db="EMBL/GenBank/DDBJ databases">
        <authorList>
            <person name="Jia N."/>
            <person name="Wang J."/>
            <person name="Shi W."/>
            <person name="Du L."/>
            <person name="Sun Y."/>
            <person name="Zhan W."/>
            <person name="Jiang J."/>
            <person name="Wang Q."/>
            <person name="Zhang B."/>
            <person name="Ji P."/>
            <person name="Sakyi L.B."/>
            <person name="Cui X."/>
            <person name="Yuan T."/>
            <person name="Jiang B."/>
            <person name="Yang W."/>
            <person name="Lam T.T.-Y."/>
            <person name="Chang Q."/>
            <person name="Ding S."/>
            <person name="Wang X."/>
            <person name="Zhu J."/>
            <person name="Ruan X."/>
            <person name="Zhao L."/>
            <person name="Wei J."/>
            <person name="Que T."/>
            <person name="Du C."/>
            <person name="Cheng J."/>
            <person name="Dai P."/>
            <person name="Han X."/>
            <person name="Huang E."/>
            <person name="Gao Y."/>
            <person name="Liu J."/>
            <person name="Shao H."/>
            <person name="Ye R."/>
            <person name="Li L."/>
            <person name="Wei W."/>
            <person name="Wang X."/>
            <person name="Wang C."/>
            <person name="Huo Q."/>
            <person name="Li W."/>
            <person name="Guo W."/>
            <person name="Chen H."/>
            <person name="Chen S."/>
            <person name="Zhou L."/>
            <person name="Zhou L."/>
            <person name="Ni X."/>
            <person name="Tian J."/>
            <person name="Zhou Y."/>
            <person name="Sheng Y."/>
            <person name="Liu T."/>
            <person name="Pan Y."/>
            <person name="Xia L."/>
            <person name="Li J."/>
            <person name="Zhao F."/>
            <person name="Cao W."/>
        </authorList>
    </citation>
    <scope>NUCLEOTIDE SEQUENCE</scope>
    <source>
        <strain evidence="1">Rsan-2018</strain>
        <tissue evidence="1">Larvae</tissue>
    </source>
</reference>
<evidence type="ECO:0000313" key="1">
    <source>
        <dbReference type="EMBL" id="KAH7935096.1"/>
    </source>
</evidence>
<sequence>MSANSGSWLCKIIVGTPATRFPAVQYMSQWLIGGETPTFEMEPASMNVVDGVVKIPPGSEEKHPLSDELPASR</sequence>
<name>A0A9D4PBN7_RHISA</name>
<dbReference type="AlphaFoldDB" id="A0A9D4PBN7"/>
<comment type="caution">
    <text evidence="1">The sequence shown here is derived from an EMBL/GenBank/DDBJ whole genome shotgun (WGS) entry which is preliminary data.</text>
</comment>
<organism evidence="1 2">
    <name type="scientific">Rhipicephalus sanguineus</name>
    <name type="common">Brown dog tick</name>
    <name type="synonym">Ixodes sanguineus</name>
    <dbReference type="NCBI Taxonomy" id="34632"/>
    <lineage>
        <taxon>Eukaryota</taxon>
        <taxon>Metazoa</taxon>
        <taxon>Ecdysozoa</taxon>
        <taxon>Arthropoda</taxon>
        <taxon>Chelicerata</taxon>
        <taxon>Arachnida</taxon>
        <taxon>Acari</taxon>
        <taxon>Parasitiformes</taxon>
        <taxon>Ixodida</taxon>
        <taxon>Ixodoidea</taxon>
        <taxon>Ixodidae</taxon>
        <taxon>Rhipicephalinae</taxon>
        <taxon>Rhipicephalus</taxon>
        <taxon>Rhipicephalus</taxon>
    </lineage>
</organism>
<evidence type="ECO:0000313" key="2">
    <source>
        <dbReference type="Proteomes" id="UP000821837"/>
    </source>
</evidence>
<dbReference type="Proteomes" id="UP000821837">
    <property type="component" value="Unassembled WGS sequence"/>
</dbReference>
<accession>A0A9D4PBN7</accession>
<gene>
    <name evidence="1" type="ORF">HPB52_003956</name>
</gene>
<dbReference type="EMBL" id="JABSTV010001255">
    <property type="protein sequence ID" value="KAH7935096.1"/>
    <property type="molecule type" value="Genomic_DNA"/>
</dbReference>
<proteinExistence type="predicted"/>